<comment type="similarity">
    <text evidence="1 7">Belongs to the class-II pyridine nucleotide-disulfide oxidoreductase family.</text>
</comment>
<gene>
    <name evidence="10" type="primary">trxB</name>
    <name evidence="10" type="ORF">ENU78_06180</name>
</gene>
<dbReference type="Pfam" id="PF07992">
    <property type="entry name" value="Pyr_redox_2"/>
    <property type="match status" value="1"/>
</dbReference>
<name>A0A7C2CY00_DICTH</name>
<dbReference type="GO" id="GO:0004791">
    <property type="term" value="F:thioredoxin-disulfide reductase (NADPH) activity"/>
    <property type="evidence" value="ECO:0007669"/>
    <property type="project" value="UniProtKB-UniRule"/>
</dbReference>
<dbReference type="PROSITE" id="PS00573">
    <property type="entry name" value="PYRIDINE_REDOX_2"/>
    <property type="match status" value="1"/>
</dbReference>
<keyword evidence="3 7" id="KW-0274">FAD</keyword>
<keyword evidence="5" id="KW-1015">Disulfide bond</keyword>
<dbReference type="Gene3D" id="3.50.50.60">
    <property type="entry name" value="FAD/NAD(P)-binding domain"/>
    <property type="match status" value="2"/>
</dbReference>
<comment type="subunit">
    <text evidence="7">Homodimer.</text>
</comment>
<keyword evidence="4 7" id="KW-0560">Oxidoreductase</keyword>
<evidence type="ECO:0000256" key="4">
    <source>
        <dbReference type="ARBA" id="ARBA00023002"/>
    </source>
</evidence>
<evidence type="ECO:0000256" key="5">
    <source>
        <dbReference type="ARBA" id="ARBA00023157"/>
    </source>
</evidence>
<proteinExistence type="inferred from homology"/>
<feature type="domain" description="FAD/NAD(P)-binding" evidence="9">
    <location>
        <begin position="18"/>
        <end position="304"/>
    </location>
</feature>
<dbReference type="SUPFAM" id="SSF51905">
    <property type="entry name" value="FAD/NAD(P)-binding domain"/>
    <property type="match status" value="1"/>
</dbReference>
<dbReference type="GO" id="GO:0019430">
    <property type="term" value="P:removal of superoxide radicals"/>
    <property type="evidence" value="ECO:0007669"/>
    <property type="project" value="UniProtKB-UniRule"/>
</dbReference>
<dbReference type="AlphaFoldDB" id="A0A7C2CY00"/>
<dbReference type="GO" id="GO:0005737">
    <property type="term" value="C:cytoplasm"/>
    <property type="evidence" value="ECO:0007669"/>
    <property type="project" value="InterPro"/>
</dbReference>
<comment type="cofactor">
    <cofactor evidence="8">
        <name>FAD</name>
        <dbReference type="ChEBI" id="CHEBI:57692"/>
    </cofactor>
    <text evidence="8">Binds 1 FAD per subunit.</text>
</comment>
<dbReference type="EMBL" id="DTDV01000017">
    <property type="protein sequence ID" value="HGK24002.1"/>
    <property type="molecule type" value="Genomic_DNA"/>
</dbReference>
<keyword evidence="2 7" id="KW-0285">Flavoprotein</keyword>
<accession>A0A7C2CY00</accession>
<dbReference type="RefSeq" id="WP_149122578.1">
    <property type="nucleotide sequence ID" value="NZ_VTFL01000002.1"/>
</dbReference>
<dbReference type="EC" id="1.8.1.9" evidence="7"/>
<evidence type="ECO:0000256" key="1">
    <source>
        <dbReference type="ARBA" id="ARBA00009333"/>
    </source>
</evidence>
<evidence type="ECO:0000256" key="7">
    <source>
        <dbReference type="RuleBase" id="RU003880"/>
    </source>
</evidence>
<dbReference type="PRINTS" id="PR00469">
    <property type="entry name" value="PNDRDTASEII"/>
</dbReference>
<evidence type="ECO:0000256" key="3">
    <source>
        <dbReference type="ARBA" id="ARBA00022827"/>
    </source>
</evidence>
<sequence>MDFISLTKPIEKIEEEQDVIILGGGPAGLTAGIYAGRNLWRTLIIEKAIVGGNAALTEKIDNYPGFPEGITGEELVKRMEVQAKKFGSKILEADVLSLKIDGNWKIVETSNGVFRAPTLIIATGTRPKKLGVPGEKEFIGKGVSYCAVCDGAFFTGKKVAVIGGGDSAVEEAIYLTKFAEEVTIIHRRDTLRAEKINQQRAFSNPKIKFLWSHIVKAIEGEKKVEKLILEDLKTGETKIFPVDGVFIYIGLIPNTELFKGILNLDSNGFIITDEKMHTSIPGIYAAGDVRGKILRQVVTAVSDGAIAGMEASKFLEELNYKEV</sequence>
<comment type="caution">
    <text evidence="10">The sequence shown here is derived from an EMBL/GenBank/DDBJ whole genome shotgun (WGS) entry which is preliminary data.</text>
</comment>
<protein>
    <recommendedName>
        <fullName evidence="7">Thioredoxin reductase</fullName>
        <ecNumber evidence="7">1.8.1.9</ecNumber>
    </recommendedName>
</protein>
<dbReference type="InterPro" id="IPR050097">
    <property type="entry name" value="Ferredoxin-NADP_redctase_2"/>
</dbReference>
<evidence type="ECO:0000259" key="9">
    <source>
        <dbReference type="Pfam" id="PF07992"/>
    </source>
</evidence>
<dbReference type="NCBIfam" id="TIGR01292">
    <property type="entry name" value="TRX_reduct"/>
    <property type="match status" value="1"/>
</dbReference>
<evidence type="ECO:0000256" key="8">
    <source>
        <dbReference type="RuleBase" id="RU003881"/>
    </source>
</evidence>
<dbReference type="InterPro" id="IPR036188">
    <property type="entry name" value="FAD/NAD-bd_sf"/>
</dbReference>
<dbReference type="InterPro" id="IPR008255">
    <property type="entry name" value="Pyr_nucl-diS_OxRdtase_2_AS"/>
</dbReference>
<evidence type="ECO:0000313" key="10">
    <source>
        <dbReference type="EMBL" id="HGK24002.1"/>
    </source>
</evidence>
<dbReference type="InterPro" id="IPR005982">
    <property type="entry name" value="Thioredox_Rdtase"/>
</dbReference>
<evidence type="ECO:0000256" key="6">
    <source>
        <dbReference type="ARBA" id="ARBA00023284"/>
    </source>
</evidence>
<evidence type="ECO:0000256" key="2">
    <source>
        <dbReference type="ARBA" id="ARBA00022630"/>
    </source>
</evidence>
<keyword evidence="8" id="KW-0521">NADP</keyword>
<dbReference type="PANTHER" id="PTHR48105">
    <property type="entry name" value="THIOREDOXIN REDUCTASE 1-RELATED-RELATED"/>
    <property type="match status" value="1"/>
</dbReference>
<comment type="catalytic activity">
    <reaction evidence="7">
        <text>[thioredoxin]-dithiol + NADP(+) = [thioredoxin]-disulfide + NADPH + H(+)</text>
        <dbReference type="Rhea" id="RHEA:20345"/>
        <dbReference type="Rhea" id="RHEA-COMP:10698"/>
        <dbReference type="Rhea" id="RHEA-COMP:10700"/>
        <dbReference type="ChEBI" id="CHEBI:15378"/>
        <dbReference type="ChEBI" id="CHEBI:29950"/>
        <dbReference type="ChEBI" id="CHEBI:50058"/>
        <dbReference type="ChEBI" id="CHEBI:57783"/>
        <dbReference type="ChEBI" id="CHEBI:58349"/>
        <dbReference type="EC" id="1.8.1.9"/>
    </reaction>
</comment>
<keyword evidence="6 7" id="KW-0676">Redox-active center</keyword>
<dbReference type="PRINTS" id="PR00368">
    <property type="entry name" value="FADPNR"/>
</dbReference>
<dbReference type="InterPro" id="IPR023753">
    <property type="entry name" value="FAD/NAD-binding_dom"/>
</dbReference>
<reference evidence="10" key="1">
    <citation type="journal article" date="2020" name="mSystems">
        <title>Genome- and Community-Level Interaction Insights into Carbon Utilization and Element Cycling Functions of Hydrothermarchaeota in Hydrothermal Sediment.</title>
        <authorList>
            <person name="Zhou Z."/>
            <person name="Liu Y."/>
            <person name="Xu W."/>
            <person name="Pan J."/>
            <person name="Luo Z.H."/>
            <person name="Li M."/>
        </authorList>
    </citation>
    <scope>NUCLEOTIDE SEQUENCE [LARGE SCALE GENOMIC DNA]</scope>
    <source>
        <strain evidence="10">SpSt-70</strain>
    </source>
</reference>
<organism evidence="10">
    <name type="scientific">Dictyoglomus thermophilum</name>
    <dbReference type="NCBI Taxonomy" id="14"/>
    <lineage>
        <taxon>Bacteria</taxon>
        <taxon>Pseudomonadati</taxon>
        <taxon>Dictyoglomota</taxon>
        <taxon>Dictyoglomia</taxon>
        <taxon>Dictyoglomales</taxon>
        <taxon>Dictyoglomaceae</taxon>
        <taxon>Dictyoglomus</taxon>
    </lineage>
</organism>